<comment type="caution">
    <text evidence="3">The sequence shown here is derived from an EMBL/GenBank/DDBJ whole genome shotgun (WGS) entry which is preliminary data.</text>
</comment>
<reference evidence="3 4" key="1">
    <citation type="journal article" date="2019" name="PLoS Negl. Trop. Dis.">
        <title>Revisiting the worldwide diversity of Leptospira species in the environment.</title>
        <authorList>
            <person name="Vincent A.T."/>
            <person name="Schiettekatte O."/>
            <person name="Bourhy P."/>
            <person name="Veyrier F.J."/>
            <person name="Picardeau M."/>
        </authorList>
    </citation>
    <scope>NUCLEOTIDE SEQUENCE [LARGE SCALE GENOMIC DNA]</scope>
    <source>
        <strain evidence="3 4">SSW18</strain>
    </source>
</reference>
<dbReference type="SMART" id="SM00760">
    <property type="entry name" value="Bac_DnaA_C"/>
    <property type="match status" value="1"/>
</dbReference>
<organism evidence="3 4">
    <name type="scientific">Leptospira langatensis</name>
    <dbReference type="NCBI Taxonomy" id="2484983"/>
    <lineage>
        <taxon>Bacteria</taxon>
        <taxon>Pseudomonadati</taxon>
        <taxon>Spirochaetota</taxon>
        <taxon>Spirochaetia</taxon>
        <taxon>Leptospirales</taxon>
        <taxon>Leptospiraceae</taxon>
        <taxon>Leptospira</taxon>
    </lineage>
</organism>
<dbReference type="GO" id="GO:0006270">
    <property type="term" value="P:DNA replication initiation"/>
    <property type="evidence" value="ECO:0007669"/>
    <property type="project" value="InterPro"/>
</dbReference>
<evidence type="ECO:0000313" key="4">
    <source>
        <dbReference type="Proteomes" id="UP000297946"/>
    </source>
</evidence>
<dbReference type="AlphaFoldDB" id="A0A5R2AT47"/>
<gene>
    <name evidence="3" type="ORF">EHO57_14205</name>
</gene>
<proteinExistence type="predicted"/>
<evidence type="ECO:0000313" key="3">
    <source>
        <dbReference type="EMBL" id="TGJ99907.1"/>
    </source>
</evidence>
<feature type="domain" description="Chromosomal replication initiator DnaA C-terminal" evidence="2">
    <location>
        <begin position="89"/>
        <end position="156"/>
    </location>
</feature>
<dbReference type="Pfam" id="PF08299">
    <property type="entry name" value="Bac_DnaA_C"/>
    <property type="match status" value="1"/>
</dbReference>
<sequence>MWSSDGGSDKSISQRRDPVNSKLKSSYPERLCIERRGAAYYGFLPDFPECQAETSDSEIEVIDALKHWLAQTKGAKSPAAISFIVITPQVSKIIGDAAHNHGLSIIDLLKKGRYPEVVVARREAFLALLEIKLSKSQIGRIFNMEHTSVLYSIRRSKEELIR</sequence>
<dbReference type="GO" id="GO:0005524">
    <property type="term" value="F:ATP binding"/>
    <property type="evidence" value="ECO:0007669"/>
    <property type="project" value="InterPro"/>
</dbReference>
<evidence type="ECO:0000256" key="1">
    <source>
        <dbReference type="SAM" id="MobiDB-lite"/>
    </source>
</evidence>
<dbReference type="GO" id="GO:0043565">
    <property type="term" value="F:sequence-specific DNA binding"/>
    <property type="evidence" value="ECO:0007669"/>
    <property type="project" value="InterPro"/>
</dbReference>
<feature type="region of interest" description="Disordered" evidence="1">
    <location>
        <begin position="1"/>
        <end position="24"/>
    </location>
</feature>
<name>A0A5R2AT47_9LEPT</name>
<dbReference type="Gene3D" id="1.10.1750.10">
    <property type="match status" value="1"/>
</dbReference>
<dbReference type="EMBL" id="RQER01000008">
    <property type="protein sequence ID" value="TGJ99907.1"/>
    <property type="molecule type" value="Genomic_DNA"/>
</dbReference>
<dbReference type="SUPFAM" id="SSF48295">
    <property type="entry name" value="TrpR-like"/>
    <property type="match status" value="1"/>
</dbReference>
<dbReference type="Proteomes" id="UP000297946">
    <property type="component" value="Unassembled WGS sequence"/>
</dbReference>
<protein>
    <recommendedName>
        <fullName evidence="2">Chromosomal replication initiator DnaA C-terminal domain-containing protein</fullName>
    </recommendedName>
</protein>
<dbReference type="InterPro" id="IPR010921">
    <property type="entry name" value="Trp_repressor/repl_initiator"/>
</dbReference>
<dbReference type="InterPro" id="IPR013159">
    <property type="entry name" value="DnaA_C"/>
</dbReference>
<evidence type="ECO:0000259" key="2">
    <source>
        <dbReference type="SMART" id="SM00760"/>
    </source>
</evidence>
<dbReference type="GO" id="GO:0006275">
    <property type="term" value="P:regulation of DNA replication"/>
    <property type="evidence" value="ECO:0007669"/>
    <property type="project" value="InterPro"/>
</dbReference>
<accession>A0A5R2AT47</accession>